<dbReference type="Proteomes" id="UP001190700">
    <property type="component" value="Unassembled WGS sequence"/>
</dbReference>
<keyword evidence="2" id="KW-1185">Reference proteome</keyword>
<evidence type="ECO:0000313" key="1">
    <source>
        <dbReference type="EMBL" id="KAK3280334.1"/>
    </source>
</evidence>
<organism evidence="1 2">
    <name type="scientific">Cymbomonas tetramitiformis</name>
    <dbReference type="NCBI Taxonomy" id="36881"/>
    <lineage>
        <taxon>Eukaryota</taxon>
        <taxon>Viridiplantae</taxon>
        <taxon>Chlorophyta</taxon>
        <taxon>Pyramimonadophyceae</taxon>
        <taxon>Pyramimonadales</taxon>
        <taxon>Pyramimonadaceae</taxon>
        <taxon>Cymbomonas</taxon>
    </lineage>
</organism>
<proteinExistence type="predicted"/>
<evidence type="ECO:0000313" key="2">
    <source>
        <dbReference type="Proteomes" id="UP001190700"/>
    </source>
</evidence>
<protein>
    <submittedName>
        <fullName evidence="1">Uncharacterized protein</fullName>
    </submittedName>
</protein>
<comment type="caution">
    <text evidence="1">The sequence shown here is derived from an EMBL/GenBank/DDBJ whole genome shotgun (WGS) entry which is preliminary data.</text>
</comment>
<dbReference type="AlphaFoldDB" id="A0AAE0GLB4"/>
<dbReference type="EMBL" id="LGRX02004439">
    <property type="protein sequence ID" value="KAK3280334.1"/>
    <property type="molecule type" value="Genomic_DNA"/>
</dbReference>
<accession>A0AAE0GLB4</accession>
<gene>
    <name evidence="1" type="ORF">CYMTET_11821</name>
</gene>
<sequence>MSGVKLPANVSKVGAGYVTAHERAALVAVMPYALDGIYDDNSKIEVFTVYNLWREARDKAIHTEGTVGDLTVARERAQKKIMEVFPVRNKQGDTWTFPKFHNMRYYEVWIRRVGPIKKLSTSGGERTHKDVKKGKLLTNSRPDDFTRQLLENCRAQSGLSICSTAPPSKRIKTTGTGVTQRAMRSKQIEVQFGYEKVSYPSFLQTHLGTPLEMNLLNSQPELKHFEQALRSMLGGYPLGSFSVQSHRCTLPHTYRERIFLHKALSVPCADEARRVCASPTFNKGAGAFDDVKVRARHGEAFMHVRTIFSYMHASEHTTHYALFGRLYESAGVWTATHSELLKWKKVSAPCRTRQIKEIYECVPLGDCLHERVVIIPRFHGPPENFVLLRNW</sequence>
<name>A0AAE0GLB4_9CHLO</name>
<reference evidence="1 2" key="1">
    <citation type="journal article" date="2015" name="Genome Biol. Evol.">
        <title>Comparative Genomics of a Bacterivorous Green Alga Reveals Evolutionary Causalities and Consequences of Phago-Mixotrophic Mode of Nutrition.</title>
        <authorList>
            <person name="Burns J.A."/>
            <person name="Paasch A."/>
            <person name="Narechania A."/>
            <person name="Kim E."/>
        </authorList>
    </citation>
    <scope>NUCLEOTIDE SEQUENCE [LARGE SCALE GENOMIC DNA]</scope>
    <source>
        <strain evidence="1 2">PLY_AMNH</strain>
    </source>
</reference>